<proteinExistence type="inferred from homology"/>
<dbReference type="InterPro" id="IPR030191">
    <property type="entry name" value="CodB"/>
</dbReference>
<dbReference type="Pfam" id="PF02133">
    <property type="entry name" value="Transp_cyt_pur"/>
    <property type="match status" value="1"/>
</dbReference>
<feature type="transmembrane region" description="Helical" evidence="6">
    <location>
        <begin position="377"/>
        <end position="410"/>
    </location>
</feature>
<evidence type="ECO:0000256" key="2">
    <source>
        <dbReference type="ARBA" id="ARBA00008974"/>
    </source>
</evidence>
<dbReference type="RefSeq" id="WP_006428066.1">
    <property type="nucleotide sequence ID" value="NZ_DS264414.1"/>
</dbReference>
<gene>
    <name evidence="7" type="primary">ncs1</name>
    <name evidence="7" type="ORF">DORLON_02351</name>
</gene>
<feature type="transmembrane region" description="Helical" evidence="6">
    <location>
        <begin position="60"/>
        <end position="83"/>
    </location>
</feature>
<dbReference type="GO" id="GO:0005886">
    <property type="term" value="C:plasma membrane"/>
    <property type="evidence" value="ECO:0007669"/>
    <property type="project" value="TreeGrafter"/>
</dbReference>
<dbReference type="PANTHER" id="PTHR30569:SF0">
    <property type="entry name" value="CYTOSINE PERMEASE"/>
    <property type="match status" value="1"/>
</dbReference>
<feature type="transmembrane region" description="Helical" evidence="6">
    <location>
        <begin position="138"/>
        <end position="159"/>
    </location>
</feature>
<dbReference type="Gene3D" id="1.10.4160.10">
    <property type="entry name" value="Hydantoin permease"/>
    <property type="match status" value="1"/>
</dbReference>
<comment type="subcellular location">
    <subcellularLocation>
        <location evidence="1">Membrane</location>
        <topology evidence="1">Multi-pass membrane protein</topology>
    </subcellularLocation>
</comment>
<feature type="transmembrane region" description="Helical" evidence="6">
    <location>
        <begin position="274"/>
        <end position="292"/>
    </location>
</feature>
<dbReference type="Proteomes" id="UP000004016">
    <property type="component" value="Unassembled WGS sequence"/>
</dbReference>
<feature type="transmembrane region" description="Helical" evidence="6">
    <location>
        <begin position="237"/>
        <end position="262"/>
    </location>
</feature>
<feature type="transmembrane region" description="Helical" evidence="6">
    <location>
        <begin position="165"/>
        <end position="184"/>
    </location>
</feature>
<name>A6BJ57_9FIRM</name>
<reference evidence="7 8" key="2">
    <citation type="submission" date="2007-04" db="EMBL/GenBank/DDBJ databases">
        <title>Draft genome sequence of Dorea longicatena (DSM 13814).</title>
        <authorList>
            <person name="Sudarsanam P."/>
            <person name="Ley R."/>
            <person name="Guruge J."/>
            <person name="Turnbaugh P.J."/>
            <person name="Mahowald M."/>
            <person name="Liep D."/>
            <person name="Gordon J."/>
        </authorList>
    </citation>
    <scope>NUCLEOTIDE SEQUENCE [LARGE SCALE GENOMIC DNA]</scope>
    <source>
        <strain evidence="7 8">DSM 13814</strain>
    </source>
</reference>
<dbReference type="CDD" id="cd11484">
    <property type="entry name" value="SLC-NCS1sbd_CobB-like"/>
    <property type="match status" value="1"/>
</dbReference>
<dbReference type="HOGENOM" id="CLU_035711_1_1_9"/>
<feature type="transmembrane region" description="Helical" evidence="6">
    <location>
        <begin position="28"/>
        <end position="48"/>
    </location>
</feature>
<feature type="transmembrane region" description="Helical" evidence="6">
    <location>
        <begin position="196"/>
        <end position="217"/>
    </location>
</feature>
<sequence>MKKENTTEKVTDIDYAQCAVPAEGRKGFLTMFMIMLGFTFFSASMWVGQQLAEGLDFYGFIKSLILGGMILGLYTGLLGYVGAKTGLSMDLLAKRAFGEKGSYISSAMISFTQIGWFGVGVAMFAIPVANELLGGSKVAMWGLVIVAGGCMTASAYFGIDSLTLISYIAVPLVAVLGTVAMILAVQRGDGTIIDQFAKSSGTISVIGGAGMVVGSFVSGGTATPNFARFAKDAKSGTIATVVAFFIGNSLMFFFGAIAYIFVGGNDIFEVMIRLNLFYLAILVLGLNIWTTNDNALYSSGLGLANIFNQKKKPMVLIAGIVGTLLSVWLYYNFCNWLNVLNCTLPPVGIILVISYFMNQKDYEKTDENLETVNWFAVAGVVIGAIVANVVSWGIASINGMVVAAVCYVIGQMVRKNEAGNECIDS</sequence>
<evidence type="ECO:0000256" key="4">
    <source>
        <dbReference type="ARBA" id="ARBA00022989"/>
    </source>
</evidence>
<evidence type="ECO:0000256" key="1">
    <source>
        <dbReference type="ARBA" id="ARBA00004141"/>
    </source>
</evidence>
<organism evidence="7 8">
    <name type="scientific">Dorea longicatena DSM 13814</name>
    <dbReference type="NCBI Taxonomy" id="411462"/>
    <lineage>
        <taxon>Bacteria</taxon>
        <taxon>Bacillati</taxon>
        <taxon>Bacillota</taxon>
        <taxon>Clostridia</taxon>
        <taxon>Lachnospirales</taxon>
        <taxon>Lachnospiraceae</taxon>
        <taxon>Dorea</taxon>
    </lineage>
</organism>
<keyword evidence="5 6" id="KW-0472">Membrane</keyword>
<dbReference type="GO" id="GO:0015209">
    <property type="term" value="F:cytosine transmembrane transporter activity"/>
    <property type="evidence" value="ECO:0007669"/>
    <property type="project" value="InterPro"/>
</dbReference>
<dbReference type="AlphaFoldDB" id="A6BJ57"/>
<accession>A6BJ57</accession>
<evidence type="ECO:0000313" key="8">
    <source>
        <dbReference type="Proteomes" id="UP000004016"/>
    </source>
</evidence>
<comment type="caution">
    <text evidence="7">The sequence shown here is derived from an EMBL/GenBank/DDBJ whole genome shotgun (WGS) entry which is preliminary data.</text>
</comment>
<evidence type="ECO:0000256" key="6">
    <source>
        <dbReference type="SAM" id="Phobius"/>
    </source>
</evidence>
<keyword evidence="4 6" id="KW-1133">Transmembrane helix</keyword>
<dbReference type="NCBIfam" id="NF008241">
    <property type="entry name" value="PRK11017.1"/>
    <property type="match status" value="1"/>
</dbReference>
<reference evidence="7 8" key="1">
    <citation type="submission" date="2007-03" db="EMBL/GenBank/DDBJ databases">
        <authorList>
            <person name="Fulton L."/>
            <person name="Clifton S."/>
            <person name="Fulton B."/>
            <person name="Xu J."/>
            <person name="Minx P."/>
            <person name="Pepin K.H."/>
            <person name="Johnson M."/>
            <person name="Thiruvilangam P."/>
            <person name="Bhonagiri V."/>
            <person name="Nash W.E."/>
            <person name="Mardis E.R."/>
            <person name="Wilson R.K."/>
        </authorList>
    </citation>
    <scope>NUCLEOTIDE SEQUENCE [LARGE SCALE GENOMIC DNA]</scope>
    <source>
        <strain evidence="7 8">DSM 13814</strain>
    </source>
</reference>
<evidence type="ECO:0000256" key="3">
    <source>
        <dbReference type="ARBA" id="ARBA00022692"/>
    </source>
</evidence>
<dbReference type="PANTHER" id="PTHR30569">
    <property type="entry name" value="CYTOSINE TRANSPORTER CODB"/>
    <property type="match status" value="1"/>
</dbReference>
<feature type="transmembrane region" description="Helical" evidence="6">
    <location>
        <begin position="338"/>
        <end position="357"/>
    </location>
</feature>
<protein>
    <submittedName>
        <fullName evidence="7">NCS1 nucleoside transporter family protein</fullName>
    </submittedName>
</protein>
<dbReference type="eggNOG" id="COG1457">
    <property type="taxonomic scope" value="Bacteria"/>
</dbReference>
<comment type="similarity">
    <text evidence="2">Belongs to the purine-cytosine permease (2.A.39) family.</text>
</comment>
<dbReference type="GeneID" id="93137893"/>
<dbReference type="EMBL" id="AAXB02000015">
    <property type="protein sequence ID" value="EDM62254.1"/>
    <property type="molecule type" value="Genomic_DNA"/>
</dbReference>
<evidence type="ECO:0000313" key="7">
    <source>
        <dbReference type="EMBL" id="EDM62254.1"/>
    </source>
</evidence>
<dbReference type="InterPro" id="IPR001248">
    <property type="entry name" value="Pur-cyt_permease"/>
</dbReference>
<feature type="transmembrane region" description="Helical" evidence="6">
    <location>
        <begin position="103"/>
        <end position="126"/>
    </location>
</feature>
<keyword evidence="3 6" id="KW-0812">Transmembrane</keyword>
<feature type="transmembrane region" description="Helical" evidence="6">
    <location>
        <begin position="312"/>
        <end position="331"/>
    </location>
</feature>
<evidence type="ECO:0000256" key="5">
    <source>
        <dbReference type="ARBA" id="ARBA00023136"/>
    </source>
</evidence>